<dbReference type="AlphaFoldDB" id="E5A4R9"/>
<protein>
    <submittedName>
        <fullName evidence="1">Predicted protein</fullName>
    </submittedName>
</protein>
<dbReference type="InParanoid" id="E5A4R9"/>
<gene>
    <name evidence="1" type="ORF">LEMA_uP078560.1</name>
</gene>
<dbReference type="VEuPathDB" id="FungiDB:LEMA_uP078560.1"/>
<dbReference type="Proteomes" id="UP000002668">
    <property type="component" value="Genome"/>
</dbReference>
<keyword evidence="2" id="KW-1185">Reference proteome</keyword>
<evidence type="ECO:0000313" key="1">
    <source>
        <dbReference type="EMBL" id="CBX98617.1"/>
    </source>
</evidence>
<name>E5A4R9_LEPMJ</name>
<accession>E5A4R9</accession>
<reference evidence="2" key="1">
    <citation type="journal article" date="2011" name="Nat. Commun.">
        <title>Effector diversification within compartments of the Leptosphaeria maculans genome affected by Repeat-Induced Point mutations.</title>
        <authorList>
            <person name="Rouxel T."/>
            <person name="Grandaubert J."/>
            <person name="Hane J.K."/>
            <person name="Hoede C."/>
            <person name="van de Wouw A.P."/>
            <person name="Couloux A."/>
            <person name="Dominguez V."/>
            <person name="Anthouard V."/>
            <person name="Bally P."/>
            <person name="Bourras S."/>
            <person name="Cozijnsen A.J."/>
            <person name="Ciuffetti L.M."/>
            <person name="Degrave A."/>
            <person name="Dilmaghani A."/>
            <person name="Duret L."/>
            <person name="Fudal I."/>
            <person name="Goodwin S.B."/>
            <person name="Gout L."/>
            <person name="Glaser N."/>
            <person name="Linglin J."/>
            <person name="Kema G.H.J."/>
            <person name="Lapalu N."/>
            <person name="Lawrence C.B."/>
            <person name="May K."/>
            <person name="Meyer M."/>
            <person name="Ollivier B."/>
            <person name="Poulain J."/>
            <person name="Schoch C.L."/>
            <person name="Simon A."/>
            <person name="Spatafora J.W."/>
            <person name="Stachowiak A."/>
            <person name="Turgeon B.G."/>
            <person name="Tyler B.M."/>
            <person name="Vincent D."/>
            <person name="Weissenbach J."/>
            <person name="Amselem J."/>
            <person name="Quesneville H."/>
            <person name="Oliver R.P."/>
            <person name="Wincker P."/>
            <person name="Balesdent M.-H."/>
            <person name="Howlett B.J."/>
        </authorList>
    </citation>
    <scope>NUCLEOTIDE SEQUENCE [LARGE SCALE GENOMIC DNA]</scope>
    <source>
        <strain evidence="2">JN3 / isolate v23.1.3 / race Av1-4-5-6-7-8</strain>
    </source>
</reference>
<organism evidence="2">
    <name type="scientific">Leptosphaeria maculans (strain JN3 / isolate v23.1.3 / race Av1-4-5-6-7-8)</name>
    <name type="common">Blackleg fungus</name>
    <name type="synonym">Phoma lingam</name>
    <dbReference type="NCBI Taxonomy" id="985895"/>
    <lineage>
        <taxon>Eukaryota</taxon>
        <taxon>Fungi</taxon>
        <taxon>Dikarya</taxon>
        <taxon>Ascomycota</taxon>
        <taxon>Pezizomycotina</taxon>
        <taxon>Dothideomycetes</taxon>
        <taxon>Pleosporomycetidae</taxon>
        <taxon>Pleosporales</taxon>
        <taxon>Pleosporineae</taxon>
        <taxon>Leptosphaeriaceae</taxon>
        <taxon>Plenodomus</taxon>
        <taxon>Plenodomus lingam/Leptosphaeria maculans species complex</taxon>
    </lineage>
</organism>
<sequence>MLFFHVGDVPGAISVAFTDVRHIAPVNCEESSSLSGHQL</sequence>
<proteinExistence type="predicted"/>
<evidence type="ECO:0000313" key="2">
    <source>
        <dbReference type="Proteomes" id="UP000002668"/>
    </source>
</evidence>
<dbReference type="HOGENOM" id="CLU_3320179_0_0_1"/>
<dbReference type="EMBL" id="FP929134">
    <property type="protein sequence ID" value="CBX98617.1"/>
    <property type="molecule type" value="Genomic_DNA"/>
</dbReference>